<dbReference type="Proteomes" id="UP001605036">
    <property type="component" value="Unassembled WGS sequence"/>
</dbReference>
<accession>A0ABD1XGS5</accession>
<sequence>MNEPLPKSPSVRVLAWRPPSVGSLVASVLWRKIRHQADFEPYALMPECWWKMWPGAHNGGEVKLRLSPDWGIVNPSECAPHLRKL</sequence>
<keyword evidence="2" id="KW-1185">Reference proteome</keyword>
<comment type="caution">
    <text evidence="1">The sequence shown here is derived from an EMBL/GenBank/DDBJ whole genome shotgun (WGS) entry which is preliminary data.</text>
</comment>
<gene>
    <name evidence="1" type="ORF">R1flu_013121</name>
</gene>
<dbReference type="EMBL" id="JBHFFA010000160">
    <property type="protein sequence ID" value="KAL2602963.1"/>
    <property type="molecule type" value="Genomic_DNA"/>
</dbReference>
<protein>
    <submittedName>
        <fullName evidence="1">Uncharacterized protein</fullName>
    </submittedName>
</protein>
<evidence type="ECO:0000313" key="1">
    <source>
        <dbReference type="EMBL" id="KAL2602963.1"/>
    </source>
</evidence>
<organism evidence="1 2">
    <name type="scientific">Riccia fluitans</name>
    <dbReference type="NCBI Taxonomy" id="41844"/>
    <lineage>
        <taxon>Eukaryota</taxon>
        <taxon>Viridiplantae</taxon>
        <taxon>Streptophyta</taxon>
        <taxon>Embryophyta</taxon>
        <taxon>Marchantiophyta</taxon>
        <taxon>Marchantiopsida</taxon>
        <taxon>Marchantiidae</taxon>
        <taxon>Marchantiales</taxon>
        <taxon>Ricciaceae</taxon>
        <taxon>Riccia</taxon>
    </lineage>
</organism>
<reference evidence="1 2" key="1">
    <citation type="submission" date="2024-09" db="EMBL/GenBank/DDBJ databases">
        <title>Chromosome-scale assembly of Riccia fluitans.</title>
        <authorList>
            <person name="Paukszto L."/>
            <person name="Sawicki J."/>
            <person name="Karawczyk K."/>
            <person name="Piernik-Szablinska J."/>
            <person name="Szczecinska M."/>
            <person name="Mazdziarz M."/>
        </authorList>
    </citation>
    <scope>NUCLEOTIDE SEQUENCE [LARGE SCALE GENOMIC DNA]</scope>
    <source>
        <strain evidence="1">Rf_01</strain>
        <tissue evidence="1">Aerial parts of the thallus</tissue>
    </source>
</reference>
<proteinExistence type="predicted"/>
<evidence type="ECO:0000313" key="2">
    <source>
        <dbReference type="Proteomes" id="UP001605036"/>
    </source>
</evidence>
<name>A0ABD1XGS5_9MARC</name>
<dbReference type="AlphaFoldDB" id="A0ABD1XGS5"/>